<proteinExistence type="predicted"/>
<dbReference type="AlphaFoldDB" id="A0A1X2IXZ1"/>
<dbReference type="SUPFAM" id="SSF143410">
    <property type="entry name" value="DOPA-like"/>
    <property type="match status" value="1"/>
</dbReference>
<dbReference type="PANTHER" id="PTHR36423">
    <property type="entry name" value="AFR070WP"/>
    <property type="match status" value="1"/>
</dbReference>
<gene>
    <name evidence="1" type="ORF">BCR42DRAFT_342278</name>
</gene>
<comment type="caution">
    <text evidence="1">The sequence shown here is derived from an EMBL/GenBank/DDBJ whole genome shotgun (WGS) entry which is preliminary data.</text>
</comment>
<dbReference type="InterPro" id="IPR014980">
    <property type="entry name" value="DOPA_dioxygen"/>
</dbReference>
<sequence length="169" mass="19353">MAIFAADQESIIDTVYDAPSEPVVDGQSNQDLEDEIKEWHFHIYFFQDNNEHKQAALTLRNRVLSLIKDGFFKVVPLYRVNYQPIGPHPVGSYEVWCPTEHFARAFSFFTLNRGELSILIHPLTTLPLVDHSSRAVWLGPSFPLDYSALSEVEEQPLGQYPKLKLGYSK</sequence>
<keyword evidence="2" id="KW-1185">Reference proteome</keyword>
<accession>A0A1X2IXZ1</accession>
<reference evidence="1 2" key="1">
    <citation type="submission" date="2016-07" db="EMBL/GenBank/DDBJ databases">
        <title>Pervasive Adenine N6-methylation of Active Genes in Fungi.</title>
        <authorList>
            <consortium name="DOE Joint Genome Institute"/>
            <person name="Mondo S.J."/>
            <person name="Dannebaum R.O."/>
            <person name="Kuo R.C."/>
            <person name="Labutti K."/>
            <person name="Haridas S."/>
            <person name="Kuo A."/>
            <person name="Salamov A."/>
            <person name="Ahrendt S.R."/>
            <person name="Lipzen A."/>
            <person name="Sullivan W."/>
            <person name="Andreopoulos W.B."/>
            <person name="Clum A."/>
            <person name="Lindquist E."/>
            <person name="Daum C."/>
            <person name="Ramamoorthy G.K."/>
            <person name="Gryganskyi A."/>
            <person name="Culley D."/>
            <person name="Magnuson J.K."/>
            <person name="James T.Y."/>
            <person name="O'Malley M.A."/>
            <person name="Stajich J.E."/>
            <person name="Spatafora J.W."/>
            <person name="Visel A."/>
            <person name="Grigoriev I.V."/>
        </authorList>
    </citation>
    <scope>NUCLEOTIDE SEQUENCE [LARGE SCALE GENOMIC DNA]</scope>
    <source>
        <strain evidence="1 2">NRRL 1336</strain>
    </source>
</reference>
<dbReference type="PANTHER" id="PTHR36423:SF2">
    <property type="entry name" value="AFR070WP"/>
    <property type="match status" value="1"/>
</dbReference>
<dbReference type="Proteomes" id="UP000193560">
    <property type="component" value="Unassembled WGS sequence"/>
</dbReference>
<dbReference type="Gene3D" id="3.30.70.1240">
    <property type="entry name" value="DOPA-like domains"/>
    <property type="match status" value="1"/>
</dbReference>
<dbReference type="EMBL" id="MCGE01000002">
    <property type="protein sequence ID" value="ORZ24177.1"/>
    <property type="molecule type" value="Genomic_DNA"/>
</dbReference>
<evidence type="ECO:0000313" key="2">
    <source>
        <dbReference type="Proteomes" id="UP000193560"/>
    </source>
</evidence>
<dbReference type="InterPro" id="IPR023389">
    <property type="entry name" value="DOPA-like_sf"/>
</dbReference>
<name>A0A1X2IXZ1_9FUNG</name>
<dbReference type="OrthoDB" id="9970095at2759"/>
<organism evidence="1 2">
    <name type="scientific">Absidia repens</name>
    <dbReference type="NCBI Taxonomy" id="90262"/>
    <lineage>
        <taxon>Eukaryota</taxon>
        <taxon>Fungi</taxon>
        <taxon>Fungi incertae sedis</taxon>
        <taxon>Mucoromycota</taxon>
        <taxon>Mucoromycotina</taxon>
        <taxon>Mucoromycetes</taxon>
        <taxon>Mucorales</taxon>
        <taxon>Cunninghamellaceae</taxon>
        <taxon>Absidia</taxon>
    </lineage>
</organism>
<evidence type="ECO:0000313" key="1">
    <source>
        <dbReference type="EMBL" id="ORZ24177.1"/>
    </source>
</evidence>
<dbReference type="Pfam" id="PF08883">
    <property type="entry name" value="DOPA_dioxygen"/>
    <property type="match status" value="1"/>
</dbReference>
<protein>
    <submittedName>
        <fullName evidence="1">DOPA-like domain-containing protein</fullName>
    </submittedName>
</protein>